<proteinExistence type="predicted"/>
<dbReference type="AlphaFoldDB" id="A0A6H0A0C3"/>
<sequence>MMLELNTITKCYFTEDISGDISLNKLDLTANLCPSDVEHYYRLNVKGLFYPVFPQSLLKRQLVGYFIDEEYNEFIYIYKDDKKYIINENMGDFGWLPLKE</sequence>
<geneLocation type="plasmid" evidence="1">
    <name>pSSII-1</name>
</geneLocation>
<protein>
    <submittedName>
        <fullName evidence="1">Uncharacterized protein</fullName>
    </submittedName>
</protein>
<organism evidence="1">
    <name type="scientific">Lysinibacillus sphaericus</name>
    <name type="common">Bacillus sphaericus</name>
    <dbReference type="NCBI Taxonomy" id="1421"/>
    <lineage>
        <taxon>Bacteria</taxon>
        <taxon>Bacillati</taxon>
        <taxon>Bacillota</taxon>
        <taxon>Bacilli</taxon>
        <taxon>Bacillales</taxon>
        <taxon>Bacillaceae</taxon>
        <taxon>Lysinibacillus</taxon>
    </lineage>
</organism>
<keyword evidence="1" id="KW-0614">Plasmid</keyword>
<accession>A0A6H0A0C3</accession>
<dbReference type="EMBL" id="MT075580">
    <property type="protein sequence ID" value="QIS31245.1"/>
    <property type="molecule type" value="Genomic_DNA"/>
</dbReference>
<evidence type="ECO:0000313" key="1">
    <source>
        <dbReference type="EMBL" id="QIS31245.1"/>
    </source>
</evidence>
<dbReference type="RefSeq" id="WP_031417325.1">
    <property type="nucleotide sequence ID" value="NZ_CP064071.1"/>
</dbReference>
<name>A0A6H0A0C3_LYSSH</name>
<reference evidence="1" key="1">
    <citation type="submission" date="2020-02" db="EMBL/GenBank/DDBJ databases">
        <authorList>
            <person name="Hu X."/>
            <person name="Yuan Z."/>
            <person name="Cheng J."/>
            <person name="Geng P."/>
        </authorList>
    </citation>
    <scope>NUCLEOTIDE SEQUENCE</scope>
    <source>
        <strain evidence="1">SSII-1</strain>
        <plasmid evidence="1">pSSII-1</plasmid>
    </source>
</reference>